<dbReference type="EMBL" id="MU006790">
    <property type="protein sequence ID" value="KAF2638300.1"/>
    <property type="molecule type" value="Genomic_DNA"/>
</dbReference>
<dbReference type="AlphaFoldDB" id="A0A6A6RSG1"/>
<dbReference type="Proteomes" id="UP000799753">
    <property type="component" value="Unassembled WGS sequence"/>
</dbReference>
<organism evidence="1 2">
    <name type="scientific">Massarina eburnea CBS 473.64</name>
    <dbReference type="NCBI Taxonomy" id="1395130"/>
    <lineage>
        <taxon>Eukaryota</taxon>
        <taxon>Fungi</taxon>
        <taxon>Dikarya</taxon>
        <taxon>Ascomycota</taxon>
        <taxon>Pezizomycotina</taxon>
        <taxon>Dothideomycetes</taxon>
        <taxon>Pleosporomycetidae</taxon>
        <taxon>Pleosporales</taxon>
        <taxon>Massarineae</taxon>
        <taxon>Massarinaceae</taxon>
        <taxon>Massarina</taxon>
    </lineage>
</organism>
<sequence length="368" mass="42883">MILFAKRKFKLLTENIANNQNTPIPQTLEELEAFVQTQAIDCTCDICRPDLRAKGNCLRGKHLKFDLKKNLVPNQYGNVVFAPPRFAGIGEVPPETMHLTRMIIKYFDRSVKDLNNEQLAAREAICKWRDKRWRDIISIPKTQDGRDLVTVAEMRQLWKWFNVLFFGGPIRGVNFRWSMTLFHSGCTSFHFGIPHVKINPYRLGGSFGSYIFLELISTLMHEAVHAFLIHHPCSYCCSNRMDYGENGHGRAFHVLGAKLEEVFPRLLGLPLRLGRVESVFADWKYPVSLPSVHEFSEWKLQDDYGYETDEDVLDLCKWVRKMPDGTVDSVIIRHPERRLDFELVWSRSIDGSLEFYRRRRGQPRSRTF</sequence>
<evidence type="ECO:0000313" key="1">
    <source>
        <dbReference type="EMBL" id="KAF2638300.1"/>
    </source>
</evidence>
<protein>
    <recommendedName>
        <fullName evidence="3">SprT-like domain-containing protein</fullName>
    </recommendedName>
</protein>
<evidence type="ECO:0008006" key="3">
    <source>
        <dbReference type="Google" id="ProtNLM"/>
    </source>
</evidence>
<accession>A0A6A6RSG1</accession>
<reference evidence="1" key="1">
    <citation type="journal article" date="2020" name="Stud. Mycol.">
        <title>101 Dothideomycetes genomes: a test case for predicting lifestyles and emergence of pathogens.</title>
        <authorList>
            <person name="Haridas S."/>
            <person name="Albert R."/>
            <person name="Binder M."/>
            <person name="Bloem J."/>
            <person name="Labutti K."/>
            <person name="Salamov A."/>
            <person name="Andreopoulos B."/>
            <person name="Baker S."/>
            <person name="Barry K."/>
            <person name="Bills G."/>
            <person name="Bluhm B."/>
            <person name="Cannon C."/>
            <person name="Castanera R."/>
            <person name="Culley D."/>
            <person name="Daum C."/>
            <person name="Ezra D."/>
            <person name="Gonzalez J."/>
            <person name="Henrissat B."/>
            <person name="Kuo A."/>
            <person name="Liang C."/>
            <person name="Lipzen A."/>
            <person name="Lutzoni F."/>
            <person name="Magnuson J."/>
            <person name="Mondo S."/>
            <person name="Nolan M."/>
            <person name="Ohm R."/>
            <person name="Pangilinan J."/>
            <person name="Park H.-J."/>
            <person name="Ramirez L."/>
            <person name="Alfaro M."/>
            <person name="Sun H."/>
            <person name="Tritt A."/>
            <person name="Yoshinaga Y."/>
            <person name="Zwiers L.-H."/>
            <person name="Turgeon B."/>
            <person name="Goodwin S."/>
            <person name="Spatafora J."/>
            <person name="Crous P."/>
            <person name="Grigoriev I."/>
        </authorList>
    </citation>
    <scope>NUCLEOTIDE SEQUENCE</scope>
    <source>
        <strain evidence="1">CBS 473.64</strain>
    </source>
</reference>
<keyword evidence="2" id="KW-1185">Reference proteome</keyword>
<proteinExistence type="predicted"/>
<dbReference type="OrthoDB" id="3796964at2759"/>
<evidence type="ECO:0000313" key="2">
    <source>
        <dbReference type="Proteomes" id="UP000799753"/>
    </source>
</evidence>
<gene>
    <name evidence="1" type="ORF">P280DRAFT_520320</name>
</gene>
<name>A0A6A6RSG1_9PLEO</name>